<accession>A0A4P8PSX3</accession>
<protein>
    <submittedName>
        <fullName evidence="2">Internal scaffolding protein</fullName>
    </submittedName>
</protein>
<feature type="region of interest" description="Disordered" evidence="1">
    <location>
        <begin position="134"/>
        <end position="176"/>
    </location>
</feature>
<dbReference type="Pfam" id="PF09675">
    <property type="entry name" value="Chlamy_scaf"/>
    <property type="match status" value="1"/>
</dbReference>
<evidence type="ECO:0000313" key="2">
    <source>
        <dbReference type="EMBL" id="QCQ85105.1"/>
    </source>
</evidence>
<dbReference type="Proteomes" id="UP000323352">
    <property type="component" value="Segment"/>
</dbReference>
<organism evidence="2">
    <name type="scientific">Blackfly microvirus SF02</name>
    <dbReference type="NCBI Taxonomy" id="2576452"/>
    <lineage>
        <taxon>Viruses</taxon>
        <taxon>Monodnaviria</taxon>
        <taxon>Sangervirae</taxon>
        <taxon>Phixviricota</taxon>
        <taxon>Malgrandaviricetes</taxon>
        <taxon>Petitvirales</taxon>
        <taxon>Microviridae</taxon>
        <taxon>Microvirus</taxon>
    </lineage>
</organism>
<sequence length="176" mass="20136">MFGPQLKDFKMSFNKNNRTPLVEIQTRFKSAYSPKNQIKLEFPIQSPYTRQEYKQECDINHIMAQYEHTGLLPHINEAAPQYMDCTGQDFRQHMDYIAGAFSLFEELPSRIRDKFGNDPAEFLDFCSHDKNRPELAEMGLLSPDAMQRMAPPQGSPETPQKPAHTASEPDTAPPVS</sequence>
<dbReference type="EMBL" id="MK249226">
    <property type="protein sequence ID" value="QCQ85105.1"/>
    <property type="molecule type" value="Genomic_DNA"/>
</dbReference>
<name>A0A4P8PSX3_9VIRU</name>
<evidence type="ECO:0000256" key="1">
    <source>
        <dbReference type="SAM" id="MobiDB-lite"/>
    </source>
</evidence>
<reference evidence="2" key="1">
    <citation type="submission" date="2018-12" db="EMBL/GenBank/DDBJ databases">
        <title>Singled stranded DNA viruses identified in blackflies (Austrosimulium ungulatum) sampled in New Zealand.</title>
        <authorList>
            <person name="Kraberger S."/>
            <person name="Fontenele R.S."/>
            <person name="Schmidlin K."/>
            <person name="Walters M."/>
            <person name="Varsani A."/>
        </authorList>
    </citation>
    <scope>NUCLEOTIDE SEQUENCE [LARGE SCALE GENOMIC DNA]</scope>
    <source>
        <strain evidence="2">188</strain>
    </source>
</reference>
<dbReference type="InterPro" id="IPR014131">
    <property type="entry name" value="Chlamydia_phage_Vp3"/>
</dbReference>
<proteinExistence type="predicted"/>